<dbReference type="EMBL" id="UINC01047194">
    <property type="protein sequence ID" value="SVB56146.1"/>
    <property type="molecule type" value="Genomic_DNA"/>
</dbReference>
<dbReference type="InterPro" id="IPR002201">
    <property type="entry name" value="Glyco_trans_9"/>
</dbReference>
<dbReference type="SMART" id="SM00028">
    <property type="entry name" value="TPR"/>
    <property type="match status" value="8"/>
</dbReference>
<dbReference type="Gene3D" id="1.25.40.10">
    <property type="entry name" value="Tetratricopeptide repeat domain"/>
    <property type="match status" value="3"/>
</dbReference>
<dbReference type="Pfam" id="PF13432">
    <property type="entry name" value="TPR_16"/>
    <property type="match status" value="1"/>
</dbReference>
<dbReference type="GO" id="GO:0097363">
    <property type="term" value="F:protein O-acetylglucosaminyltransferase activity"/>
    <property type="evidence" value="ECO:0007669"/>
    <property type="project" value="TreeGrafter"/>
</dbReference>
<feature type="non-terminal residue" evidence="1">
    <location>
        <position position="541"/>
    </location>
</feature>
<proteinExistence type="predicted"/>
<dbReference type="PANTHER" id="PTHR44366">
    <property type="entry name" value="UDP-N-ACETYLGLUCOSAMINE--PEPTIDE N-ACETYLGLUCOSAMINYLTRANSFERASE 110 KDA SUBUNIT"/>
    <property type="match status" value="1"/>
</dbReference>
<dbReference type="PROSITE" id="PS50005">
    <property type="entry name" value="TPR"/>
    <property type="match status" value="4"/>
</dbReference>
<organism evidence="1">
    <name type="scientific">marine metagenome</name>
    <dbReference type="NCBI Taxonomy" id="408172"/>
    <lineage>
        <taxon>unclassified sequences</taxon>
        <taxon>metagenomes</taxon>
        <taxon>ecological metagenomes</taxon>
    </lineage>
</organism>
<gene>
    <name evidence="1" type="ORF">METZ01_LOCUS209000</name>
</gene>
<reference evidence="1" key="1">
    <citation type="submission" date="2018-05" db="EMBL/GenBank/DDBJ databases">
        <authorList>
            <person name="Lanie J.A."/>
            <person name="Ng W.-L."/>
            <person name="Kazmierczak K.M."/>
            <person name="Andrzejewski T.M."/>
            <person name="Davidsen T.M."/>
            <person name="Wayne K.J."/>
            <person name="Tettelin H."/>
            <person name="Glass J.I."/>
            <person name="Rusch D."/>
            <person name="Podicherti R."/>
            <person name="Tsui H.-C.T."/>
            <person name="Winkler M.E."/>
        </authorList>
    </citation>
    <scope>NUCLEOTIDE SEQUENCE</scope>
</reference>
<dbReference type="Pfam" id="PF01075">
    <property type="entry name" value="Glyco_transf_9"/>
    <property type="match status" value="1"/>
</dbReference>
<dbReference type="Gene3D" id="3.40.50.2000">
    <property type="entry name" value="Glycogen Phosphorylase B"/>
    <property type="match status" value="1"/>
</dbReference>
<dbReference type="InterPro" id="IPR019734">
    <property type="entry name" value="TPR_rpt"/>
</dbReference>
<accession>A0A382EZI4</accession>
<dbReference type="InterPro" id="IPR037919">
    <property type="entry name" value="OGT"/>
</dbReference>
<dbReference type="GO" id="GO:0006493">
    <property type="term" value="P:protein O-linked glycosylation"/>
    <property type="evidence" value="ECO:0007669"/>
    <property type="project" value="InterPro"/>
</dbReference>
<name>A0A382EZI4_9ZZZZ</name>
<dbReference type="AlphaFoldDB" id="A0A382EZI4"/>
<dbReference type="SUPFAM" id="SSF53756">
    <property type="entry name" value="UDP-Glycosyltransferase/glycogen phosphorylase"/>
    <property type="match status" value="1"/>
</dbReference>
<dbReference type="SUPFAM" id="SSF48452">
    <property type="entry name" value="TPR-like"/>
    <property type="match status" value="2"/>
</dbReference>
<dbReference type="Pfam" id="PF13414">
    <property type="entry name" value="TPR_11"/>
    <property type="match status" value="1"/>
</dbReference>
<sequence>GLGDSIQFARYLPSVAGHIGSVILECPPEARRLFESIPGLAKVVTPDEAPPEFDVQIPLLGLPRVFGTTLDSIPSQVPYLHPRECQPHPLGLPVEKFKVGLTWAGNPRHRNDAFRSMQWTDCQVLLESDCAHFVSLQFNPGDVAAASLGQAANATDATSHCTDLAATAAIITRLDLVIAVDTAVAHLAGALGKPVWLLLPFAGEWRWLENRTDSPWYPTMRIFRQPRPGDWNSVIADVIAALQQQPSPRAAGHLAKAVELHQQDQLGQAIEQYQLAAEADPTNTIPLRLLAGALRENSQVDPARACLDRAIELQPGDAENHHELGLLLSGLGQPEQALGPYCRAVELQPGCAGFYFNRGNAHYALGQAAKAQRDYQRATKLDPSLAAAHFNLGQVAQDDGDFLTSAQAYKRAVDLDGNYTDAMVNLGLTLRDLKETTLAEECFWHILQGQPGQPMAGVNMAKLQLERDDPAAAEATCRSVLEYHHEHPEALLNLGVALQAQNRVEEAILTFKEFTTLEPENPDGPFNLAIAELAVGNWKDG</sequence>
<feature type="non-terminal residue" evidence="1">
    <location>
        <position position="1"/>
    </location>
</feature>
<dbReference type="Pfam" id="PF13431">
    <property type="entry name" value="TPR_17"/>
    <property type="match status" value="1"/>
</dbReference>
<dbReference type="PANTHER" id="PTHR44366:SF1">
    <property type="entry name" value="UDP-N-ACETYLGLUCOSAMINE--PEPTIDE N-ACETYLGLUCOSAMINYLTRANSFERASE 110 KDA SUBUNIT"/>
    <property type="match status" value="1"/>
</dbReference>
<evidence type="ECO:0000313" key="1">
    <source>
        <dbReference type="EMBL" id="SVB56146.1"/>
    </source>
</evidence>
<protein>
    <submittedName>
        <fullName evidence="1">Uncharacterized protein</fullName>
    </submittedName>
</protein>
<dbReference type="InterPro" id="IPR011990">
    <property type="entry name" value="TPR-like_helical_dom_sf"/>
</dbReference>